<feature type="compositionally biased region" description="Basic and acidic residues" evidence="2">
    <location>
        <begin position="1132"/>
        <end position="1145"/>
    </location>
</feature>
<keyword evidence="4" id="KW-0648">Protein biosynthesis</keyword>
<dbReference type="EMBL" id="KK853182">
    <property type="protein sequence ID" value="KDR10159.1"/>
    <property type="molecule type" value="Genomic_DNA"/>
</dbReference>
<feature type="compositionally biased region" description="Low complexity" evidence="2">
    <location>
        <begin position="247"/>
        <end position="256"/>
    </location>
</feature>
<evidence type="ECO:0000259" key="3">
    <source>
        <dbReference type="PROSITE" id="PS50103"/>
    </source>
</evidence>
<reference evidence="4 5" key="1">
    <citation type="journal article" date="2014" name="Nat. Commun.">
        <title>Molecular traces of alternative social organization in a termite genome.</title>
        <authorList>
            <person name="Terrapon N."/>
            <person name="Li C."/>
            <person name="Robertson H.M."/>
            <person name="Ji L."/>
            <person name="Meng X."/>
            <person name="Booth W."/>
            <person name="Chen Z."/>
            <person name="Childers C.P."/>
            <person name="Glastad K.M."/>
            <person name="Gokhale K."/>
            <person name="Gowin J."/>
            <person name="Gronenberg W."/>
            <person name="Hermansen R.A."/>
            <person name="Hu H."/>
            <person name="Hunt B.G."/>
            <person name="Huylmans A.K."/>
            <person name="Khalil S.M."/>
            <person name="Mitchell R.D."/>
            <person name="Munoz-Torres M.C."/>
            <person name="Mustard J.A."/>
            <person name="Pan H."/>
            <person name="Reese J.T."/>
            <person name="Scharf M.E."/>
            <person name="Sun F."/>
            <person name="Vogel H."/>
            <person name="Xiao J."/>
            <person name="Yang W."/>
            <person name="Yang Z."/>
            <person name="Yang Z."/>
            <person name="Zhou J."/>
            <person name="Zhu J."/>
            <person name="Brent C.S."/>
            <person name="Elsik C.G."/>
            <person name="Goodisman M.A."/>
            <person name="Liberles D.A."/>
            <person name="Roe R.M."/>
            <person name="Vargo E.L."/>
            <person name="Vilcinskas A."/>
            <person name="Wang J."/>
            <person name="Bornberg-Bauer E."/>
            <person name="Korb J."/>
            <person name="Zhang G."/>
            <person name="Liebig J."/>
        </authorList>
    </citation>
    <scope>NUCLEOTIDE SEQUENCE [LARGE SCALE GENOMIC DNA]</scope>
    <source>
        <tissue evidence="4">Whole organism</tissue>
    </source>
</reference>
<dbReference type="PROSITE" id="PS50103">
    <property type="entry name" value="ZF_C3H1"/>
    <property type="match status" value="1"/>
</dbReference>
<keyword evidence="5" id="KW-1185">Reference proteome</keyword>
<keyword evidence="1" id="KW-0862">Zinc</keyword>
<dbReference type="PANTHER" id="PTHR38563:SF1">
    <property type="entry name" value="FL(2)D-ASSOCIATED COMPLEX COMPONENT"/>
    <property type="match status" value="1"/>
</dbReference>
<dbReference type="OrthoDB" id="6022762at2759"/>
<feature type="compositionally biased region" description="Basic and acidic residues" evidence="2">
    <location>
        <begin position="772"/>
        <end position="1096"/>
    </location>
</feature>
<feature type="compositionally biased region" description="Basic and acidic residues" evidence="2">
    <location>
        <begin position="504"/>
        <end position="580"/>
    </location>
</feature>
<proteinExistence type="predicted"/>
<evidence type="ECO:0000256" key="2">
    <source>
        <dbReference type="SAM" id="MobiDB-lite"/>
    </source>
</evidence>
<feature type="region of interest" description="Disordered" evidence="2">
    <location>
        <begin position="1505"/>
        <end position="1524"/>
    </location>
</feature>
<feature type="compositionally biased region" description="Basic and acidic residues" evidence="2">
    <location>
        <begin position="268"/>
        <end position="283"/>
    </location>
</feature>
<feature type="compositionally biased region" description="Acidic residues" evidence="2">
    <location>
        <begin position="1293"/>
        <end position="1304"/>
    </location>
</feature>
<feature type="compositionally biased region" description="Low complexity" evidence="2">
    <location>
        <begin position="284"/>
        <end position="296"/>
    </location>
</feature>
<dbReference type="InterPro" id="IPR040427">
    <property type="entry name" value="Flacc"/>
</dbReference>
<feature type="compositionally biased region" description="Basic and acidic residues" evidence="2">
    <location>
        <begin position="618"/>
        <end position="738"/>
    </location>
</feature>
<name>A0A067QP11_ZOONE</name>
<dbReference type="GO" id="GO:0016556">
    <property type="term" value="P:mRNA modification"/>
    <property type="evidence" value="ECO:0007669"/>
    <property type="project" value="InterPro"/>
</dbReference>
<dbReference type="GO" id="GO:0003743">
    <property type="term" value="F:translation initiation factor activity"/>
    <property type="evidence" value="ECO:0007669"/>
    <property type="project" value="UniProtKB-KW"/>
</dbReference>
<dbReference type="PANTHER" id="PTHR38563">
    <property type="entry name" value="FL(2)D-ASSOCIATED COMPLEX COMPONENT"/>
    <property type="match status" value="1"/>
</dbReference>
<dbReference type="GO" id="GO:0008270">
    <property type="term" value="F:zinc ion binding"/>
    <property type="evidence" value="ECO:0007669"/>
    <property type="project" value="UniProtKB-KW"/>
</dbReference>
<keyword evidence="1" id="KW-0863">Zinc-finger</keyword>
<protein>
    <submittedName>
        <fullName evidence="4">Eukaryotic translation initiation factor 3 subunit A</fullName>
    </submittedName>
</protein>
<feature type="compositionally biased region" description="Basic and acidic residues" evidence="2">
    <location>
        <begin position="1244"/>
        <end position="1255"/>
    </location>
</feature>
<organism evidence="4 5">
    <name type="scientific">Zootermopsis nevadensis</name>
    <name type="common">Dampwood termite</name>
    <dbReference type="NCBI Taxonomy" id="136037"/>
    <lineage>
        <taxon>Eukaryota</taxon>
        <taxon>Metazoa</taxon>
        <taxon>Ecdysozoa</taxon>
        <taxon>Arthropoda</taxon>
        <taxon>Hexapoda</taxon>
        <taxon>Insecta</taxon>
        <taxon>Pterygota</taxon>
        <taxon>Neoptera</taxon>
        <taxon>Polyneoptera</taxon>
        <taxon>Dictyoptera</taxon>
        <taxon>Blattodea</taxon>
        <taxon>Blattoidea</taxon>
        <taxon>Termitoidae</taxon>
        <taxon>Termopsidae</taxon>
        <taxon>Zootermopsis</taxon>
    </lineage>
</organism>
<feature type="compositionally biased region" description="Basic and acidic residues" evidence="2">
    <location>
        <begin position="21"/>
        <end position="31"/>
    </location>
</feature>
<feature type="compositionally biased region" description="Basic and acidic residues" evidence="2">
    <location>
        <begin position="1103"/>
        <end position="1123"/>
    </location>
</feature>
<accession>A0A067QP11</accession>
<sequence length="1612" mass="183986">MPENMSKQTKRKITVETTLNKNKDSQRRPSVFERLGTKATTSSSTNQTNNENFCRHWAQNGNCPYGKNCKYANTHTLISPSKQRAAKKDGDIKQKQSHGSSSKLNGKDELNKRLHSTVVVKKTHSPDLNWENWDQTDLEYEDEKALEKRRQLLQRELELQMKREKEEQQRQKKDKKTKKGISSSSSTSATSSSTTESSSSSDDSSSTSSSTSADSRRRKAKNKKLKRDSSSSASETDRVSKKKSNRSGKPSVKGGSSPPPTKKAPVARRVEDQRSSSTKRRESSPPARKAPPASKSGQQPARRRSLTPVGRNSSGHRRRSQTPPHSTGGKNKTTSSARSSLGAKQPGAKHQSPRPNRSLSLDRKDKHNRSVSPLRPSIRDRDRDRDRDKEKDRERERERERDKEREREREKEKEREKDRGREKEKERERDKEKEREREREKDHDRGRSRSPKTKAKDRSSHSPRRDSRPPKDLRKKDSPDSGNSKDKGYRISPAKSRSSTGGGRGRDGSLDSKRTTGKSSPRDLDRRDVRDSWSKHGDARKDHERGREKDERDSRRADASDRGLRDGLGGKDRGSRETTLERGGGSRVGKEDSGSRRDDGVSSRKRESQMLPGIVEKTAQDRDFMSKSRDHGDGDRDRDRERGREPRDTSRDNRDGREIRDNRDPRDNRDSSRDGRDTKDSRDNLDPRLSRDARSTRESREAARDKEREEALERCRERQREREREKELNKAREYERELPSLLSLMTHNPSGLKQPPSCGSKNSADFHSGPKGVDKILDRGSDRDRGLDRGSDRDRGVDRGSDRDRALDRVSDRDRGLERGPERDRGLSRGLDRGSDRDRGLERIPDRDRPSDRERGSDRERTLDRGLDRGLGRGPERIDRGLGRGSDRGQERSSERGTERGLERGPDRNFDRVSDRGFDRSSERGLERGPERGFERSLERTSHLDRESRDNHSDRDYPLPPRNRESDGRRPPPEDKEYDSPFESRRVRDDRSRYSDQMERNRYDDPAPQREDPRGLVDRRLDPRNFSEDRRGRREGHSSMEPLRGRDPWDGRERDPRERDREQRDRERERELHERERDLREREQERRRGYEREEPRPPGPSIKGRDWETRDYTDSRREWDGRGRRGLPPEWENVHRGEWGDKEGPHPIPHAIEGEWGCFPGPGADWAAGGWVEEWGERQGAGLGPSGRPPPRMLPPHREESQSLLPRDEPAHEDGTKKLHEDTKDKESVLDVKEEKLVLQGTVKVDESPIKKPGEAPDLSVSGKRPRPATDGEADKPEAKKLCLEDSAPLEGDLSDISDDDADEILNREDSVEEMAVAVDGNDVALALSHGTAEGPSTPLYHRGTDEHPELTAARLVGEPVTQVPAAVPVALGAREPEREAGERDERLPSTVLQEINIDSQTVLMSSRIEERQQDEETMDNLDFEEISDEELDPEEAKTGIGDALGVDWASLVAESRPRTRPDSTPGSARRRWESRRVLARLGVSARYGGWDLVEDLKAKYNGVKQETEKDGKENAAPEPETGTVAKEEVSSLSFLHPVASIHVALRERQARRTALFASCGPYKRALSARRDLAIRRQLCNLPVKETTGDSQQPGPDVEIYRLGVQLFERSL</sequence>
<feature type="region of interest" description="Disordered" evidence="2">
    <location>
        <begin position="1"/>
        <end position="50"/>
    </location>
</feature>
<dbReference type="InterPro" id="IPR000571">
    <property type="entry name" value="Znf_CCCH"/>
</dbReference>
<dbReference type="GO" id="GO:0036396">
    <property type="term" value="C:RNA N6-methyladenosine methyltransferase complex"/>
    <property type="evidence" value="ECO:0007669"/>
    <property type="project" value="InterPro"/>
</dbReference>
<evidence type="ECO:0000256" key="1">
    <source>
        <dbReference type="PROSITE-ProRule" id="PRU00723"/>
    </source>
</evidence>
<dbReference type="Pfam" id="PF00642">
    <property type="entry name" value="zf-CCCH"/>
    <property type="match status" value="1"/>
</dbReference>
<feature type="zinc finger region" description="C3H1-type" evidence="1">
    <location>
        <begin position="48"/>
        <end position="78"/>
    </location>
</feature>
<feature type="compositionally biased region" description="Basic and acidic residues" evidence="2">
    <location>
        <begin position="377"/>
        <end position="447"/>
    </location>
</feature>
<feature type="domain" description="C3H1-type" evidence="3">
    <location>
        <begin position="48"/>
        <end position="78"/>
    </location>
</feature>
<evidence type="ECO:0000313" key="4">
    <source>
        <dbReference type="EMBL" id="KDR10159.1"/>
    </source>
</evidence>
<dbReference type="STRING" id="136037.A0A067QP11"/>
<feature type="compositionally biased region" description="Basic and acidic residues" evidence="2">
    <location>
        <begin position="1506"/>
        <end position="1516"/>
    </location>
</feature>
<feature type="compositionally biased region" description="Basic and acidic residues" evidence="2">
    <location>
        <begin position="454"/>
        <end position="489"/>
    </location>
</feature>
<feature type="compositionally biased region" description="Low complexity" evidence="2">
    <location>
        <begin position="1161"/>
        <end position="1171"/>
    </location>
</feature>
<dbReference type="eggNOG" id="ENOG502RXSF">
    <property type="taxonomic scope" value="Eukaryota"/>
</dbReference>
<keyword evidence="4" id="KW-0396">Initiation factor</keyword>
<dbReference type="InParanoid" id="A0A067QP11"/>
<dbReference type="OMA" id="CKYANTH"/>
<gene>
    <name evidence="4" type="ORF">L798_00213</name>
</gene>
<keyword evidence="1" id="KW-0479">Metal-binding</keyword>
<feature type="compositionally biased region" description="Polar residues" evidence="2">
    <location>
        <begin position="743"/>
        <end position="765"/>
    </location>
</feature>
<feature type="compositionally biased region" description="Low complexity" evidence="2">
    <location>
        <begin position="40"/>
        <end position="50"/>
    </location>
</feature>
<feature type="compositionally biased region" description="Basic and acidic residues" evidence="2">
    <location>
        <begin position="588"/>
        <end position="608"/>
    </location>
</feature>
<feature type="compositionally biased region" description="Low complexity" evidence="2">
    <location>
        <begin position="182"/>
        <end position="213"/>
    </location>
</feature>
<feature type="compositionally biased region" description="Basic residues" evidence="2">
    <location>
        <begin position="216"/>
        <end position="226"/>
    </location>
</feature>
<feature type="compositionally biased region" description="Basic and acidic residues" evidence="2">
    <location>
        <begin position="1196"/>
        <end position="1237"/>
    </location>
</feature>
<feature type="compositionally biased region" description="Basic and acidic residues" evidence="2">
    <location>
        <begin position="1268"/>
        <end position="1284"/>
    </location>
</feature>
<feature type="compositionally biased region" description="Polar residues" evidence="2">
    <location>
        <begin position="321"/>
        <end position="339"/>
    </location>
</feature>
<feature type="compositionally biased region" description="Basic and acidic residues" evidence="2">
    <location>
        <begin position="161"/>
        <end position="171"/>
    </location>
</feature>
<dbReference type="Proteomes" id="UP000027135">
    <property type="component" value="Unassembled WGS sequence"/>
</dbReference>
<feature type="region of interest" description="Disordered" evidence="2">
    <location>
        <begin position="80"/>
        <end position="111"/>
    </location>
</feature>
<feature type="region of interest" description="Disordered" evidence="2">
    <location>
        <begin position="161"/>
        <end position="1304"/>
    </location>
</feature>
<evidence type="ECO:0000313" key="5">
    <source>
        <dbReference type="Proteomes" id="UP000027135"/>
    </source>
</evidence>